<evidence type="ECO:0000256" key="3">
    <source>
        <dbReference type="ARBA" id="ARBA00023159"/>
    </source>
</evidence>
<reference evidence="6 7" key="1">
    <citation type="submission" date="2021-03" db="EMBL/GenBank/DDBJ databases">
        <title>Paenibacillus artemisicola MWE-103 whole genome sequence.</title>
        <authorList>
            <person name="Ham Y.J."/>
        </authorList>
    </citation>
    <scope>NUCLEOTIDE SEQUENCE [LARGE SCALE GENOMIC DNA]</scope>
    <source>
        <strain evidence="6 7">MWE-103</strain>
    </source>
</reference>
<evidence type="ECO:0000313" key="7">
    <source>
        <dbReference type="Proteomes" id="UP000670947"/>
    </source>
</evidence>
<dbReference type="SUPFAM" id="SSF51215">
    <property type="entry name" value="Regulatory protein AraC"/>
    <property type="match status" value="1"/>
</dbReference>
<feature type="domain" description="HTH araC/xylS-type" evidence="5">
    <location>
        <begin position="182"/>
        <end position="281"/>
    </location>
</feature>
<evidence type="ECO:0000313" key="6">
    <source>
        <dbReference type="EMBL" id="MBO7748741.1"/>
    </source>
</evidence>
<dbReference type="PANTHER" id="PTHR46796">
    <property type="entry name" value="HTH-TYPE TRANSCRIPTIONAL ACTIVATOR RHAS-RELATED"/>
    <property type="match status" value="1"/>
</dbReference>
<organism evidence="6 7">
    <name type="scientific">Paenibacillus artemisiicola</name>
    <dbReference type="NCBI Taxonomy" id="1172618"/>
    <lineage>
        <taxon>Bacteria</taxon>
        <taxon>Bacillati</taxon>
        <taxon>Bacillota</taxon>
        <taxon>Bacilli</taxon>
        <taxon>Bacillales</taxon>
        <taxon>Paenibacillaceae</taxon>
        <taxon>Paenibacillus</taxon>
    </lineage>
</organism>
<dbReference type="EMBL" id="JAGGDJ010000072">
    <property type="protein sequence ID" value="MBO7748741.1"/>
    <property type="molecule type" value="Genomic_DNA"/>
</dbReference>
<dbReference type="PROSITE" id="PS00041">
    <property type="entry name" value="HTH_ARAC_FAMILY_1"/>
    <property type="match status" value="1"/>
</dbReference>
<keyword evidence="4" id="KW-0804">Transcription</keyword>
<dbReference type="CDD" id="cd06986">
    <property type="entry name" value="cupin_MmsR-like_N"/>
    <property type="match status" value="1"/>
</dbReference>
<keyword evidence="3" id="KW-0010">Activator</keyword>
<dbReference type="Gene3D" id="1.10.10.60">
    <property type="entry name" value="Homeodomain-like"/>
    <property type="match status" value="2"/>
</dbReference>
<dbReference type="PRINTS" id="PR00032">
    <property type="entry name" value="HTHARAC"/>
</dbReference>
<keyword evidence="1" id="KW-0805">Transcription regulation</keyword>
<evidence type="ECO:0000259" key="5">
    <source>
        <dbReference type="PROSITE" id="PS01124"/>
    </source>
</evidence>
<dbReference type="InterPro" id="IPR050204">
    <property type="entry name" value="AraC_XylS_family_regulators"/>
</dbReference>
<proteinExistence type="predicted"/>
<dbReference type="Pfam" id="PF02311">
    <property type="entry name" value="AraC_binding"/>
    <property type="match status" value="1"/>
</dbReference>
<gene>
    <name evidence="6" type="ORF">I8J29_31685</name>
</gene>
<dbReference type="Gene3D" id="2.60.120.280">
    <property type="entry name" value="Regulatory protein AraC"/>
    <property type="match status" value="1"/>
</dbReference>
<dbReference type="InterPro" id="IPR037923">
    <property type="entry name" value="HTH-like"/>
</dbReference>
<dbReference type="SMART" id="SM00342">
    <property type="entry name" value="HTH_ARAC"/>
    <property type="match status" value="1"/>
</dbReference>
<comment type="caution">
    <text evidence="6">The sequence shown here is derived from an EMBL/GenBank/DDBJ whole genome shotgun (WGS) entry which is preliminary data.</text>
</comment>
<sequence>MELRATYTVLSNPEPNSHGDLYVLFAGESQTKPGHSVGPKVYDFYLIHHVLSGSGSFTCAGRRHELRAGHSFLIHPDTLISYESSERDPWRYRWLAFEGRQAAALAAEAGLGLPAPVADTGRNRRIGVLYHQTMRAFRQGASAARLRSAGYLQLLFAEYASALADGETGAQPRGGEGEALTRQVLRYLSTQYAEPITIENMADTLGYNRAYLSRQFKRQTGVAPVTFLLKLRIDKAHLLLRERLELTVEQIAASVGFQDPLYFSKQFRRFYGQSPTAYRDAMKSLREKESRTSGKA</sequence>
<dbReference type="Pfam" id="PF12833">
    <property type="entry name" value="HTH_18"/>
    <property type="match status" value="1"/>
</dbReference>
<name>A0ABS3WK95_9BACL</name>
<protein>
    <submittedName>
        <fullName evidence="6">AraC family transcriptional regulator</fullName>
    </submittedName>
</protein>
<dbReference type="InterPro" id="IPR018060">
    <property type="entry name" value="HTH_AraC"/>
</dbReference>
<dbReference type="PROSITE" id="PS01124">
    <property type="entry name" value="HTH_ARAC_FAMILY_2"/>
    <property type="match status" value="1"/>
</dbReference>
<dbReference type="Proteomes" id="UP000670947">
    <property type="component" value="Unassembled WGS sequence"/>
</dbReference>
<dbReference type="InterPro" id="IPR020449">
    <property type="entry name" value="Tscrpt_reg_AraC-type_HTH"/>
</dbReference>
<dbReference type="SUPFAM" id="SSF46689">
    <property type="entry name" value="Homeodomain-like"/>
    <property type="match status" value="2"/>
</dbReference>
<keyword evidence="7" id="KW-1185">Reference proteome</keyword>
<evidence type="ECO:0000256" key="2">
    <source>
        <dbReference type="ARBA" id="ARBA00023125"/>
    </source>
</evidence>
<dbReference type="RefSeq" id="WP_208851282.1">
    <property type="nucleotide sequence ID" value="NZ_JAGGDJ010000072.1"/>
</dbReference>
<dbReference type="InterPro" id="IPR003313">
    <property type="entry name" value="AraC-bd"/>
</dbReference>
<dbReference type="InterPro" id="IPR018062">
    <property type="entry name" value="HTH_AraC-typ_CS"/>
</dbReference>
<dbReference type="InterPro" id="IPR009057">
    <property type="entry name" value="Homeodomain-like_sf"/>
</dbReference>
<accession>A0ABS3WK95</accession>
<evidence type="ECO:0000256" key="1">
    <source>
        <dbReference type="ARBA" id="ARBA00023015"/>
    </source>
</evidence>
<evidence type="ECO:0000256" key="4">
    <source>
        <dbReference type="ARBA" id="ARBA00023163"/>
    </source>
</evidence>
<keyword evidence="2" id="KW-0238">DNA-binding</keyword>